<evidence type="ECO:0000256" key="2">
    <source>
        <dbReference type="ARBA" id="ARBA00022763"/>
    </source>
</evidence>
<proteinExistence type="inferred from homology"/>
<dbReference type="NCBIfam" id="NF002003">
    <property type="entry name" value="PRK00802.1-3"/>
    <property type="match status" value="1"/>
</dbReference>
<dbReference type="HAMAP" id="MF_00527">
    <property type="entry name" value="3MGH"/>
    <property type="match status" value="1"/>
</dbReference>
<sequence>MTFDDQSLPLGPAPLAGPFLSAFFNRDAVAVASDLIGARFSVAGIGGCIVETEAYRPDDEASHAYRGPTPRNAAMFGPPGHVYIYRSYGIHWCLNFVCLTGSAVLIRALEPESGIDEMISRRGVADIVSLCNGPGKLSQALGIDIDLNGISLDEPQFSFLLAEPVAIVSGKRIGITKNIDPLWRFGASGSRFVSRRFP</sequence>
<dbReference type="NCBIfam" id="TIGR00567">
    <property type="entry name" value="3mg"/>
    <property type="match status" value="1"/>
</dbReference>
<dbReference type="CDD" id="cd00540">
    <property type="entry name" value="AAG"/>
    <property type="match status" value="1"/>
</dbReference>
<dbReference type="Gene3D" id="3.10.300.10">
    <property type="entry name" value="Methylpurine-DNA glycosylase (MPG)"/>
    <property type="match status" value="1"/>
</dbReference>
<dbReference type="GO" id="GO:0003905">
    <property type="term" value="F:alkylbase DNA N-glycosylase activity"/>
    <property type="evidence" value="ECO:0007669"/>
    <property type="project" value="InterPro"/>
</dbReference>
<keyword evidence="7" id="KW-1185">Reference proteome</keyword>
<dbReference type="GO" id="GO:0006284">
    <property type="term" value="P:base-excision repair"/>
    <property type="evidence" value="ECO:0007669"/>
    <property type="project" value="InterPro"/>
</dbReference>
<keyword evidence="3 5" id="KW-0378">Hydrolase</keyword>
<dbReference type="STRING" id="411945.GA0061102_103537"/>
<evidence type="ECO:0000256" key="1">
    <source>
        <dbReference type="ARBA" id="ARBA00009232"/>
    </source>
</evidence>
<dbReference type="PANTHER" id="PTHR10429:SF0">
    <property type="entry name" value="DNA-3-METHYLADENINE GLYCOSYLASE"/>
    <property type="match status" value="1"/>
</dbReference>
<evidence type="ECO:0000256" key="4">
    <source>
        <dbReference type="ARBA" id="ARBA00023204"/>
    </source>
</evidence>
<comment type="similarity">
    <text evidence="1 5">Belongs to the DNA glycosylase MPG family.</text>
</comment>
<dbReference type="InterPro" id="IPR011034">
    <property type="entry name" value="Formyl_transferase-like_C_sf"/>
</dbReference>
<evidence type="ECO:0000256" key="5">
    <source>
        <dbReference type="HAMAP-Rule" id="MF_00527"/>
    </source>
</evidence>
<dbReference type="InterPro" id="IPR036995">
    <property type="entry name" value="MPG_sf"/>
</dbReference>
<evidence type="ECO:0000313" key="6">
    <source>
        <dbReference type="EMBL" id="SCB41868.1"/>
    </source>
</evidence>
<dbReference type="Pfam" id="PF02245">
    <property type="entry name" value="Pur_DNA_glyco"/>
    <property type="match status" value="1"/>
</dbReference>
<dbReference type="PANTHER" id="PTHR10429">
    <property type="entry name" value="DNA-3-METHYLADENINE GLYCOSYLASE"/>
    <property type="match status" value="1"/>
</dbReference>
<dbReference type="GO" id="GO:0003677">
    <property type="term" value="F:DNA binding"/>
    <property type="evidence" value="ECO:0007669"/>
    <property type="project" value="InterPro"/>
</dbReference>
<name>A0A1C3WPJ8_9HYPH</name>
<accession>A0A1C3WPJ8</accession>
<dbReference type="RefSeq" id="WP_092853848.1">
    <property type="nucleotide sequence ID" value="NZ_FMAH01000035.1"/>
</dbReference>
<evidence type="ECO:0000256" key="3">
    <source>
        <dbReference type="ARBA" id="ARBA00022801"/>
    </source>
</evidence>
<gene>
    <name evidence="6" type="ORF">GA0061102_103537</name>
</gene>
<protein>
    <recommendedName>
        <fullName evidence="5">Putative 3-methyladenine DNA glycosylase</fullName>
        <ecNumber evidence="5">3.2.2.-</ecNumber>
    </recommendedName>
</protein>
<dbReference type="EC" id="3.2.2.-" evidence="5"/>
<dbReference type="EMBL" id="FMAH01000035">
    <property type="protein sequence ID" value="SCB41868.1"/>
    <property type="molecule type" value="Genomic_DNA"/>
</dbReference>
<organism evidence="6 7">
    <name type="scientific">Rhizobium miluonense</name>
    <dbReference type="NCBI Taxonomy" id="411945"/>
    <lineage>
        <taxon>Bacteria</taxon>
        <taxon>Pseudomonadati</taxon>
        <taxon>Pseudomonadota</taxon>
        <taxon>Alphaproteobacteria</taxon>
        <taxon>Hyphomicrobiales</taxon>
        <taxon>Rhizobiaceae</taxon>
        <taxon>Rhizobium/Agrobacterium group</taxon>
        <taxon>Rhizobium</taxon>
    </lineage>
</organism>
<reference evidence="7" key="1">
    <citation type="submission" date="2016-08" db="EMBL/GenBank/DDBJ databases">
        <authorList>
            <person name="Varghese N."/>
            <person name="Submissions Spin"/>
        </authorList>
    </citation>
    <scope>NUCLEOTIDE SEQUENCE [LARGE SCALE GENOMIC DNA]</scope>
    <source>
        <strain evidence="7">HAMBI 2971</strain>
    </source>
</reference>
<keyword evidence="4 5" id="KW-0234">DNA repair</keyword>
<dbReference type="AlphaFoldDB" id="A0A1C3WPJ8"/>
<dbReference type="Proteomes" id="UP000199435">
    <property type="component" value="Unassembled WGS sequence"/>
</dbReference>
<keyword evidence="2 5" id="KW-0227">DNA damage</keyword>
<dbReference type="OrthoDB" id="9794313at2"/>
<dbReference type="SUPFAM" id="SSF50486">
    <property type="entry name" value="FMT C-terminal domain-like"/>
    <property type="match status" value="1"/>
</dbReference>
<dbReference type="InterPro" id="IPR003180">
    <property type="entry name" value="MPG"/>
</dbReference>
<evidence type="ECO:0000313" key="7">
    <source>
        <dbReference type="Proteomes" id="UP000199435"/>
    </source>
</evidence>